<dbReference type="RefSeq" id="WP_097155327.1">
    <property type="nucleotide sequence ID" value="NZ_OBEL01000006.1"/>
</dbReference>
<reference evidence="1 2" key="1">
    <citation type="submission" date="2017-09" db="EMBL/GenBank/DDBJ databases">
        <authorList>
            <person name="Ehlers B."/>
            <person name="Leendertz F.H."/>
        </authorList>
    </citation>
    <scope>NUCLEOTIDE SEQUENCE [LARGE SCALE GENOMIC DNA]</scope>
    <source>
        <strain evidence="1 2">DSM 18289</strain>
    </source>
</reference>
<sequence length="678" mass="74530">MVARPGRLMATFTAGELDPLEIDRTELKYFNAGALHVENVEIHPQGGFTKRGGLRHVVNVDNSTARLIPFKNSAGSSFEIALRDGHADVIDGAAITASFALPFNVAHLPEITWTHRQDTMFLFHEDVQSVRVINTDSGWSQGNLPYEEIPNYDYGGNYTNGEPAEWELQFVGFSAGDRFRVTVSGQDTTTIDMPGGINWDSVATLIKNAILELPNVAPGLVVTQKASARITIRFEGKENQGDGWAISGTAINKADAAIPAYKIKVGLQPGEPIISATRGWPRCGMFFQQRFFAGGFKSRGNNWMTSIVGRYFTFDTRLDEANGAFVVPLDSEGGEKINHIVPGRNMLVFTSEREYWISERTIDKTKPTVHVEASTHGTKPGVPVVKNEGAAIFVHKSGSVISEFRYTDVDGNFVSQPISILSPHLFEDVTDMAMRRAKLSTDANMLGVLDAKGRMRAGFLLRQQDVTGFGRITSQEDLFRAISVNGRDEMAVVMERNNQRRLERFERGLLLDAAKPFTFPDARSEITGLEHLEGRDVWVLGDGDVYGPCKVLNAKIQVPTPVQTGEVGLFAPPKVTTLPPPRDIGPKTVLRRQARIHSVWVSVVNTTSLAIAANGEEPVDVPLRAYDGNMDKPELDAGYTGMIELRGLKGFAHEPTVTITQTRPGRLAVRSITIEAKL</sequence>
<evidence type="ECO:0000313" key="1">
    <source>
        <dbReference type="EMBL" id="SNZ20951.1"/>
    </source>
</evidence>
<evidence type="ECO:0000313" key="2">
    <source>
        <dbReference type="Proteomes" id="UP000219439"/>
    </source>
</evidence>
<proteinExistence type="predicted"/>
<dbReference type="Proteomes" id="UP000219439">
    <property type="component" value="Unassembled WGS sequence"/>
</dbReference>
<organism evidence="1 2">
    <name type="scientific">Cohaesibacter gelatinilyticus</name>
    <dbReference type="NCBI Taxonomy" id="372072"/>
    <lineage>
        <taxon>Bacteria</taxon>
        <taxon>Pseudomonadati</taxon>
        <taxon>Pseudomonadota</taxon>
        <taxon>Alphaproteobacteria</taxon>
        <taxon>Hyphomicrobiales</taxon>
        <taxon>Cohaesibacteraceae</taxon>
    </lineage>
</organism>
<protein>
    <submittedName>
        <fullName evidence="1">Uncharacterized protein</fullName>
    </submittedName>
</protein>
<gene>
    <name evidence="1" type="ORF">SAMN06265368_4065</name>
</gene>
<name>A0A285PM37_9HYPH</name>
<keyword evidence="2" id="KW-1185">Reference proteome</keyword>
<dbReference type="AlphaFoldDB" id="A0A285PM37"/>
<accession>A0A285PM37</accession>
<dbReference type="EMBL" id="OBEL01000006">
    <property type="protein sequence ID" value="SNZ20951.1"/>
    <property type="molecule type" value="Genomic_DNA"/>
</dbReference>
<dbReference type="OrthoDB" id="5438497at2"/>